<dbReference type="Gene3D" id="3.10.350.10">
    <property type="entry name" value="LysM domain"/>
    <property type="match status" value="1"/>
</dbReference>
<dbReference type="InterPro" id="IPR024300">
    <property type="entry name" value="SipL_SPOCS_dom"/>
</dbReference>
<comment type="caution">
    <text evidence="2">The sequence shown here is derived from an EMBL/GenBank/DDBJ whole genome shotgun (WGS) entry which is preliminary data.</text>
</comment>
<dbReference type="AlphaFoldDB" id="R1AYC6"/>
<evidence type="ECO:0000313" key="3">
    <source>
        <dbReference type="Proteomes" id="UP000013378"/>
    </source>
</evidence>
<dbReference type="eggNOG" id="COG1388">
    <property type="taxonomic scope" value="Bacteria"/>
</dbReference>
<dbReference type="RefSeq" id="WP_006307012.1">
    <property type="nucleotide sequence ID" value="NZ_ARZA01000039.1"/>
</dbReference>
<gene>
    <name evidence="2" type="ORF">L21TH_0233</name>
</gene>
<dbReference type="InterPro" id="IPR018392">
    <property type="entry name" value="LysM"/>
</dbReference>
<dbReference type="PROSITE" id="PS51782">
    <property type="entry name" value="LYSM"/>
    <property type="match status" value="1"/>
</dbReference>
<evidence type="ECO:0000259" key="1">
    <source>
        <dbReference type="PROSITE" id="PS51782"/>
    </source>
</evidence>
<dbReference type="STRING" id="1304284.L21TH_0233"/>
<dbReference type="Pfam" id="PF12673">
    <property type="entry name" value="SipL"/>
    <property type="match status" value="3"/>
</dbReference>
<dbReference type="EMBL" id="ARZA01000039">
    <property type="protein sequence ID" value="EOD01692.1"/>
    <property type="molecule type" value="Genomic_DNA"/>
</dbReference>
<sequence length="520" mass="59253">MSVELIRDLLRIDQMIGKNQAQPLIDGKITLPENKPEINKILTIDGDVRITGTNIIKDKILINGAVDFKVLYDAEDEQQPIHSFKASKEFEEEIEIEGVNEQMIGDVKAHVEHIDYNLEDRNVISVKTVIELEGKVQAASNIDIVKDIKGSQGVQVLKESIKYDDVVGINSSSTLVKEAFEIDEDYPDILDILRVDTKVYEREVKIVDNKVIVAGLAEYSIMYLGDDEESKINYIRHEIPFTHFVEVPGATKEMMSRVKLEPGEVNYETRENINGNMRIIDVESTVDISAKVFEHNEKEVTVDTYSTNKKIDVKKQQIEVTENVGRNTAKEVINSTIEVSEESINNVYNLNVKPMLTDYRIIEEKVIVEGFLSTDMLYSGEDDEMKNMKQEIPFKSYVDIEGIEDGMDSEIDMVLEDVRFNKSNEHEVEVTATVKLDVSVNSIKTISIVTEAEELQDNIDKANRPSITIYIVQEEDTIWDIAKRYNTTVEELVETNDIINPDNIMPGEKIIIEKNIDFEF</sequence>
<dbReference type="PATRIC" id="fig|1304284.3.peg.227"/>
<feature type="domain" description="LysM" evidence="1">
    <location>
        <begin position="468"/>
        <end position="512"/>
    </location>
</feature>
<dbReference type="SMART" id="SM00257">
    <property type="entry name" value="LysM"/>
    <property type="match status" value="1"/>
</dbReference>
<reference evidence="2 3" key="1">
    <citation type="journal article" date="2015" name="Geomicrobiol. J.">
        <title>Caldisalinibacter kiritimatiensis gen. nov., sp. nov., a moderately thermohalophilic thiosulfate-reducing bacterium from a hypersaline microbial mat.</title>
        <authorList>
            <person name="Ben Hania W."/>
            <person name="Joseph M."/>
            <person name="Fiebig A."/>
            <person name="Bunk B."/>
            <person name="Klenk H.-P."/>
            <person name="Fardeau M.-L."/>
            <person name="Spring S."/>
        </authorList>
    </citation>
    <scope>NUCLEOTIDE SEQUENCE [LARGE SCALE GENOMIC DNA]</scope>
    <source>
        <strain evidence="2 3">L21-TH-D2</strain>
    </source>
</reference>
<dbReference type="Proteomes" id="UP000013378">
    <property type="component" value="Unassembled WGS sequence"/>
</dbReference>
<evidence type="ECO:0000313" key="2">
    <source>
        <dbReference type="EMBL" id="EOD01692.1"/>
    </source>
</evidence>
<name>R1AYC6_9FIRM</name>
<dbReference type="CDD" id="cd00118">
    <property type="entry name" value="LysM"/>
    <property type="match status" value="1"/>
</dbReference>
<dbReference type="SUPFAM" id="SSF54106">
    <property type="entry name" value="LysM domain"/>
    <property type="match status" value="1"/>
</dbReference>
<dbReference type="InterPro" id="IPR036779">
    <property type="entry name" value="LysM_dom_sf"/>
</dbReference>
<dbReference type="PANTHER" id="PTHR33734:SF22">
    <property type="entry name" value="MEMBRANE-BOUND LYTIC MUREIN TRANSGLYCOSYLASE D"/>
    <property type="match status" value="1"/>
</dbReference>
<dbReference type="PANTHER" id="PTHR33734">
    <property type="entry name" value="LYSM DOMAIN-CONTAINING GPI-ANCHORED PROTEIN 2"/>
    <property type="match status" value="1"/>
</dbReference>
<keyword evidence="3" id="KW-1185">Reference proteome</keyword>
<proteinExistence type="predicted"/>
<dbReference type="GO" id="GO:0008932">
    <property type="term" value="F:lytic endotransglycosylase activity"/>
    <property type="evidence" value="ECO:0007669"/>
    <property type="project" value="TreeGrafter"/>
</dbReference>
<dbReference type="Pfam" id="PF01476">
    <property type="entry name" value="LysM"/>
    <property type="match status" value="1"/>
</dbReference>
<organism evidence="2 3">
    <name type="scientific">Caldisalinibacter kiritimatiensis</name>
    <dbReference type="NCBI Taxonomy" id="1304284"/>
    <lineage>
        <taxon>Bacteria</taxon>
        <taxon>Bacillati</taxon>
        <taxon>Bacillota</taxon>
        <taxon>Tissierellia</taxon>
        <taxon>Tissierellales</taxon>
        <taxon>Thermohalobacteraceae</taxon>
        <taxon>Caldisalinibacter</taxon>
    </lineage>
</organism>
<accession>R1AYC6</accession>
<dbReference type="OrthoDB" id="9779340at2"/>
<protein>
    <submittedName>
        <fullName evidence="2">LysM domain-containing membrane protein</fullName>
    </submittedName>
</protein>